<evidence type="ECO:0000259" key="14">
    <source>
        <dbReference type="PROSITE" id="PS50262"/>
    </source>
</evidence>
<comment type="subcellular location">
    <subcellularLocation>
        <location evidence="1">Cell membrane</location>
        <topology evidence="1">Multi-pass membrane protein</topology>
    </subcellularLocation>
</comment>
<feature type="transmembrane region" description="Helical" evidence="12">
    <location>
        <begin position="119"/>
        <end position="141"/>
    </location>
</feature>
<evidence type="ECO:0000256" key="10">
    <source>
        <dbReference type="ARBA" id="ARBA00023224"/>
    </source>
</evidence>
<dbReference type="PANTHER" id="PTHR24232">
    <property type="entry name" value="G-PROTEIN COUPLED RECEPTOR"/>
    <property type="match status" value="1"/>
</dbReference>
<feature type="domain" description="G-protein coupled receptors family 1 profile" evidence="14">
    <location>
        <begin position="104"/>
        <end position="351"/>
    </location>
</feature>
<feature type="transmembrane region" description="Helical" evidence="12">
    <location>
        <begin position="329"/>
        <end position="353"/>
    </location>
</feature>
<keyword evidence="4 12" id="KW-1133">Transmembrane helix</keyword>
<feature type="signal peptide" evidence="13">
    <location>
        <begin position="1"/>
        <end position="19"/>
    </location>
</feature>
<evidence type="ECO:0000256" key="5">
    <source>
        <dbReference type="ARBA" id="ARBA00023040"/>
    </source>
</evidence>
<feature type="transmembrane region" description="Helical" evidence="12">
    <location>
        <begin position="292"/>
        <end position="317"/>
    </location>
</feature>
<keyword evidence="3 12" id="KW-0812">Transmembrane</keyword>
<organism evidence="15 16">
    <name type="scientific">Coregonus suidteri</name>
    <dbReference type="NCBI Taxonomy" id="861788"/>
    <lineage>
        <taxon>Eukaryota</taxon>
        <taxon>Metazoa</taxon>
        <taxon>Chordata</taxon>
        <taxon>Craniata</taxon>
        <taxon>Vertebrata</taxon>
        <taxon>Euteleostomi</taxon>
        <taxon>Actinopterygii</taxon>
        <taxon>Neopterygii</taxon>
        <taxon>Teleostei</taxon>
        <taxon>Protacanthopterygii</taxon>
        <taxon>Salmoniformes</taxon>
        <taxon>Salmonidae</taxon>
        <taxon>Coregoninae</taxon>
        <taxon>Coregonus</taxon>
    </lineage>
</organism>
<dbReference type="GO" id="GO:0007200">
    <property type="term" value="P:phospholipase C-activating G protein-coupled receptor signaling pathway"/>
    <property type="evidence" value="ECO:0007669"/>
    <property type="project" value="TreeGrafter"/>
</dbReference>
<feature type="transmembrane region" description="Helical" evidence="12">
    <location>
        <begin position="161"/>
        <end position="180"/>
    </location>
</feature>
<evidence type="ECO:0000313" key="16">
    <source>
        <dbReference type="Proteomes" id="UP001356427"/>
    </source>
</evidence>
<dbReference type="InterPro" id="IPR017452">
    <property type="entry name" value="GPCR_Rhodpsn_7TM"/>
</dbReference>
<name>A0AAN8LAU1_9TELE</name>
<dbReference type="PRINTS" id="PR01428">
    <property type="entry name" value="PROTEASEAR"/>
</dbReference>
<dbReference type="InterPro" id="IPR000276">
    <property type="entry name" value="GPCR_Rhodpsn"/>
</dbReference>
<dbReference type="AlphaFoldDB" id="A0AAN8LAU1"/>
<evidence type="ECO:0000256" key="12">
    <source>
        <dbReference type="SAM" id="Phobius"/>
    </source>
</evidence>
<feature type="transmembrane region" description="Helical" evidence="12">
    <location>
        <begin position="201"/>
        <end position="223"/>
    </location>
</feature>
<accession>A0AAN8LAU1</accession>
<dbReference type="PROSITE" id="PS50262">
    <property type="entry name" value="G_PROTEIN_RECEP_F1_2"/>
    <property type="match status" value="1"/>
</dbReference>
<feature type="disulfide bond" evidence="11">
    <location>
        <begin position="159"/>
        <end position="238"/>
    </location>
</feature>
<feature type="transmembrane region" description="Helical" evidence="12">
    <location>
        <begin position="257"/>
        <end position="280"/>
    </location>
</feature>
<evidence type="ECO:0000256" key="7">
    <source>
        <dbReference type="ARBA" id="ARBA00023157"/>
    </source>
</evidence>
<evidence type="ECO:0000256" key="8">
    <source>
        <dbReference type="ARBA" id="ARBA00023170"/>
    </source>
</evidence>
<evidence type="ECO:0000256" key="3">
    <source>
        <dbReference type="ARBA" id="ARBA00022692"/>
    </source>
</evidence>
<evidence type="ECO:0000256" key="6">
    <source>
        <dbReference type="ARBA" id="ARBA00023136"/>
    </source>
</evidence>
<evidence type="ECO:0000256" key="13">
    <source>
        <dbReference type="SAM" id="SignalP"/>
    </source>
</evidence>
<dbReference type="EMBL" id="JAGTTL010000021">
    <property type="protein sequence ID" value="KAK6306255.1"/>
    <property type="molecule type" value="Genomic_DNA"/>
</dbReference>
<evidence type="ECO:0000256" key="9">
    <source>
        <dbReference type="ARBA" id="ARBA00023180"/>
    </source>
</evidence>
<protein>
    <recommendedName>
        <fullName evidence="14">G-protein coupled receptors family 1 profile domain-containing protein</fullName>
    </recommendedName>
</protein>
<dbReference type="PANTHER" id="PTHR24232:SF0">
    <property type="entry name" value="PROTEINASE-ACTIVATED RECEPTOR 3"/>
    <property type="match status" value="1"/>
</dbReference>
<gene>
    <name evidence="15" type="ORF">J4Q44_G00231800</name>
</gene>
<dbReference type="GO" id="GO:0035025">
    <property type="term" value="P:positive regulation of Rho protein signal transduction"/>
    <property type="evidence" value="ECO:0007669"/>
    <property type="project" value="TreeGrafter"/>
</dbReference>
<keyword evidence="5" id="KW-0297">G-protein coupled receptor</keyword>
<dbReference type="SUPFAM" id="SSF81321">
    <property type="entry name" value="Family A G protein-coupled receptor-like"/>
    <property type="match status" value="1"/>
</dbReference>
<dbReference type="PRINTS" id="PR00237">
    <property type="entry name" value="GPCRRHODOPSN"/>
</dbReference>
<keyword evidence="10" id="KW-0807">Transducer</keyword>
<dbReference type="InterPro" id="IPR003912">
    <property type="entry name" value="Protea_act_rcpt"/>
</dbReference>
<proteinExistence type="predicted"/>
<dbReference type="FunFam" id="1.20.1070.10:FF:000040">
    <property type="entry name" value="Coagulation factor 2 (thrombin) receptor"/>
    <property type="match status" value="1"/>
</dbReference>
<evidence type="ECO:0000256" key="2">
    <source>
        <dbReference type="ARBA" id="ARBA00022475"/>
    </source>
</evidence>
<dbReference type="GO" id="GO:0015057">
    <property type="term" value="F:thrombin-activated receptor activity"/>
    <property type="evidence" value="ECO:0007669"/>
    <property type="project" value="InterPro"/>
</dbReference>
<keyword evidence="7 11" id="KW-1015">Disulfide bond</keyword>
<evidence type="ECO:0000256" key="4">
    <source>
        <dbReference type="ARBA" id="ARBA00022989"/>
    </source>
</evidence>
<evidence type="ECO:0000256" key="1">
    <source>
        <dbReference type="ARBA" id="ARBA00004651"/>
    </source>
</evidence>
<feature type="transmembrane region" description="Helical" evidence="12">
    <location>
        <begin position="93"/>
        <end position="112"/>
    </location>
</feature>
<keyword evidence="9" id="KW-0325">Glycoprotein</keyword>
<evidence type="ECO:0000313" key="15">
    <source>
        <dbReference type="EMBL" id="KAK6306255.1"/>
    </source>
</evidence>
<comment type="caution">
    <text evidence="15">The sequence shown here is derived from an EMBL/GenBank/DDBJ whole genome shotgun (WGS) entry which is preliminary data.</text>
</comment>
<dbReference type="Proteomes" id="UP001356427">
    <property type="component" value="Unassembled WGS sequence"/>
</dbReference>
<reference evidence="15 16" key="1">
    <citation type="submission" date="2021-04" db="EMBL/GenBank/DDBJ databases">
        <authorList>
            <person name="De Guttry C."/>
            <person name="Zahm M."/>
            <person name="Klopp C."/>
            <person name="Cabau C."/>
            <person name="Louis A."/>
            <person name="Berthelot C."/>
            <person name="Parey E."/>
            <person name="Roest Crollius H."/>
            <person name="Montfort J."/>
            <person name="Robinson-Rechavi M."/>
            <person name="Bucao C."/>
            <person name="Bouchez O."/>
            <person name="Gislard M."/>
            <person name="Lluch J."/>
            <person name="Milhes M."/>
            <person name="Lampietro C."/>
            <person name="Lopez Roques C."/>
            <person name="Donnadieu C."/>
            <person name="Braasch I."/>
            <person name="Desvignes T."/>
            <person name="Postlethwait J."/>
            <person name="Bobe J."/>
            <person name="Wedekind C."/>
            <person name="Guiguen Y."/>
        </authorList>
    </citation>
    <scope>NUCLEOTIDE SEQUENCE [LARGE SCALE GENOMIC DNA]</scope>
    <source>
        <strain evidence="15">Cs_M1</strain>
        <tissue evidence="15">Blood</tissue>
    </source>
</reference>
<sequence length="406" mass="44551">MANLLSGKLFCLLVGLSLQDNEEKLNKTKITVPDVLKPKTFNGRRYQSNCTAEAGPPNQVLLSPGAPGLDVRLEDPAATYTTGLLSTRLIPSAYLLAMAVGVPSNAFILAFLRLRVRSYSTAVFYLSLALSDLLLLLSLALRIHYHLNGNNWVFGEAACRVITACFYGNVYCSAHTIACVSLKRYLAVVRPFLYSRLPKKAWALGASLGVWGLFGAAVVPELLVRQSFLLPRMGLITCHDILPLEEDSHALLVPYRLALVCLGFLVPFVTCVWTHVAVVWHLGRSGLDWTPFIRVSTLVFLIFTVCFAPSGILHIAHYVRLSTSGEDGMYVYSSAAVCLCCFHSCLDPFLCVLMSRTTASRLRFANSETCCSGVETLCVCVSTVPSPRTTIVRAQWGSPERVQANY</sequence>
<dbReference type="GO" id="GO:0005886">
    <property type="term" value="C:plasma membrane"/>
    <property type="evidence" value="ECO:0007669"/>
    <property type="project" value="UniProtKB-SubCell"/>
</dbReference>
<keyword evidence="16" id="KW-1185">Reference proteome</keyword>
<evidence type="ECO:0000256" key="11">
    <source>
        <dbReference type="PIRSR" id="PIRSR603912-52"/>
    </source>
</evidence>
<feature type="chain" id="PRO_5043040779" description="G-protein coupled receptors family 1 profile domain-containing protein" evidence="13">
    <location>
        <begin position="20"/>
        <end position="406"/>
    </location>
</feature>
<dbReference type="Pfam" id="PF00001">
    <property type="entry name" value="7tm_1"/>
    <property type="match status" value="1"/>
</dbReference>
<dbReference type="GO" id="GO:0007596">
    <property type="term" value="P:blood coagulation"/>
    <property type="evidence" value="ECO:0007669"/>
    <property type="project" value="InterPro"/>
</dbReference>
<keyword evidence="6 12" id="KW-0472">Membrane</keyword>
<keyword evidence="8" id="KW-0675">Receptor</keyword>
<dbReference type="Gene3D" id="1.20.1070.10">
    <property type="entry name" value="Rhodopsin 7-helix transmembrane proteins"/>
    <property type="match status" value="1"/>
</dbReference>
<keyword evidence="13" id="KW-0732">Signal</keyword>
<keyword evidence="2" id="KW-1003">Cell membrane</keyword>